<feature type="compositionally biased region" description="Basic residues" evidence="1">
    <location>
        <begin position="393"/>
        <end position="416"/>
    </location>
</feature>
<evidence type="ECO:0000256" key="1">
    <source>
        <dbReference type="SAM" id="MobiDB-lite"/>
    </source>
</evidence>
<dbReference type="PANTHER" id="PTHR12323:SF0">
    <property type="entry name" value="CALCIUM HOMEOSTASIS ENDOPLASMIC RETICULUM PROTEIN"/>
    <property type="match status" value="1"/>
</dbReference>
<organism evidence="3 4">
    <name type="scientific">Paecilomyces lecythidis</name>
    <dbReference type="NCBI Taxonomy" id="3004212"/>
    <lineage>
        <taxon>Eukaryota</taxon>
        <taxon>Fungi</taxon>
        <taxon>Dikarya</taxon>
        <taxon>Ascomycota</taxon>
        <taxon>Pezizomycotina</taxon>
        <taxon>Eurotiomycetes</taxon>
        <taxon>Eurotiomycetidae</taxon>
        <taxon>Eurotiales</taxon>
        <taxon>Thermoascaceae</taxon>
        <taxon>Paecilomyces</taxon>
    </lineage>
</organism>
<feature type="region of interest" description="Disordered" evidence="1">
    <location>
        <begin position="336"/>
        <end position="557"/>
    </location>
</feature>
<dbReference type="Proteomes" id="UP001583193">
    <property type="component" value="Unassembled WGS sequence"/>
</dbReference>
<comment type="caution">
    <text evidence="3">The sequence shown here is derived from an EMBL/GenBank/DDBJ whole genome shotgun (WGS) entry which is preliminary data.</text>
</comment>
<feature type="region of interest" description="Disordered" evidence="1">
    <location>
        <begin position="83"/>
        <end position="102"/>
    </location>
</feature>
<feature type="compositionally biased region" description="Basic and acidic residues" evidence="1">
    <location>
        <begin position="83"/>
        <end position="101"/>
    </location>
</feature>
<evidence type="ECO:0000259" key="2">
    <source>
        <dbReference type="PROSITE" id="PS51391"/>
    </source>
</evidence>
<dbReference type="InterPro" id="IPR006569">
    <property type="entry name" value="CID_dom"/>
</dbReference>
<dbReference type="SMART" id="SM00582">
    <property type="entry name" value="RPR"/>
    <property type="match status" value="1"/>
</dbReference>
<feature type="compositionally biased region" description="Pro residues" evidence="1">
    <location>
        <begin position="446"/>
        <end position="455"/>
    </location>
</feature>
<proteinExistence type="predicted"/>
<name>A0ABR3XNF4_9EURO</name>
<gene>
    <name evidence="3" type="ORF">Plec18167_004813</name>
</gene>
<dbReference type="Gene3D" id="1.25.40.90">
    <property type="match status" value="1"/>
</dbReference>
<feature type="domain" description="CID" evidence="2">
    <location>
        <begin position="25"/>
        <end position="191"/>
    </location>
</feature>
<reference evidence="3 4" key="1">
    <citation type="journal article" date="2024" name="IMA Fungus">
        <title>IMA Genome - F19 : A genome assembly and annotation guide to empower mycologists, including annotated draft genome sequences of Ceratocystis pirilliformis, Diaporthe australafricana, Fusarium ophioides, Paecilomyces lecythidis, and Sporothrix stenoceras.</title>
        <authorList>
            <person name="Aylward J."/>
            <person name="Wilson A.M."/>
            <person name="Visagie C.M."/>
            <person name="Spraker J."/>
            <person name="Barnes I."/>
            <person name="Buitendag C."/>
            <person name="Ceriani C."/>
            <person name="Del Mar Angel L."/>
            <person name="du Plessis D."/>
            <person name="Fuchs T."/>
            <person name="Gasser K."/>
            <person name="Kramer D."/>
            <person name="Li W."/>
            <person name="Munsamy K."/>
            <person name="Piso A."/>
            <person name="Price J.L."/>
            <person name="Sonnekus B."/>
            <person name="Thomas C."/>
            <person name="van der Nest A."/>
            <person name="van Dijk A."/>
            <person name="van Heerden A."/>
            <person name="van Vuuren N."/>
            <person name="Yilmaz N."/>
            <person name="Duong T.A."/>
            <person name="van der Merwe N.A."/>
            <person name="Wingfield M.J."/>
            <person name="Wingfield B.D."/>
        </authorList>
    </citation>
    <scope>NUCLEOTIDE SEQUENCE [LARGE SCALE GENOMIC DNA]</scope>
    <source>
        <strain evidence="3 4">CMW 18167</strain>
    </source>
</reference>
<feature type="compositionally biased region" description="Gly residues" evidence="1">
    <location>
        <begin position="542"/>
        <end position="557"/>
    </location>
</feature>
<protein>
    <recommendedName>
        <fullName evidence="2">CID domain-containing protein</fullName>
    </recommendedName>
</protein>
<dbReference type="PANTHER" id="PTHR12323">
    <property type="entry name" value="SR-RELATED CTD ASSOCIATED FACTOR 6"/>
    <property type="match status" value="1"/>
</dbReference>
<feature type="compositionally biased region" description="Low complexity" evidence="1">
    <location>
        <begin position="514"/>
        <end position="523"/>
    </location>
</feature>
<sequence length="557" mass="61666">MASHQIAIAKASFSAGLLRPDPTSVHRDEIAAFHSALDKALSRCSPANIQTCKAWLLRNVVQSSNRVGVLGKYLVALSESFKPTDEKPRGLDPQGRRETSGKRKRLHILYLLNDVFHHTKYHSENKAAFSTVTGVLQPYIIDLIGQAAAFDREKNPKHHRRLDELLDIWKANGYYSAEYVDKLREAVLNSASIDAIKASVGASDGNADAGKEATSKDAPFVMPATHGDASTPYYDLPAGNLVPHIIPDSTAPIRPDAVKPLQFLAGPADQKLVTALKKFLKDVDRIYENDEPEHDENTIVDIDEMGQMVVRDEATGDIVGGETYYGWSREFCEQMKKRNGKIPRGRSESRSLSRSRSRSSSSSPRKRRRYSDSPSSDGRRRSRSRSRSSSLSYRRRPRRNHSYSRSRSPSRRRSRSPSREKSYSPRPASPPRSSFPQPHQSYPSQGIPPPPPPGQFPFTQNFVPPPGSGGYPIPPPPPPNYQGPWPPPPPPPQTGGAFPPPGIDPRTGMPIPGFPHFQQQGGQYPPPPPGQYPGFQSWGHQQPGGRGYPPQGRGGWR</sequence>
<feature type="compositionally biased region" description="Pro residues" evidence="1">
    <location>
        <begin position="463"/>
        <end position="503"/>
    </location>
</feature>
<dbReference type="PROSITE" id="PS51391">
    <property type="entry name" value="CID"/>
    <property type="match status" value="1"/>
</dbReference>
<keyword evidence="4" id="KW-1185">Reference proteome</keyword>
<evidence type="ECO:0000313" key="4">
    <source>
        <dbReference type="Proteomes" id="UP001583193"/>
    </source>
</evidence>
<dbReference type="Pfam" id="PF04818">
    <property type="entry name" value="CID"/>
    <property type="match status" value="1"/>
</dbReference>
<dbReference type="InterPro" id="IPR008942">
    <property type="entry name" value="ENTH_VHS"/>
</dbReference>
<accession>A0ABR3XNF4</accession>
<feature type="compositionally biased region" description="Low complexity" evidence="1">
    <location>
        <begin position="352"/>
        <end position="363"/>
    </location>
</feature>
<evidence type="ECO:0000313" key="3">
    <source>
        <dbReference type="EMBL" id="KAL1877129.1"/>
    </source>
</evidence>
<dbReference type="EMBL" id="JAVDPF010000014">
    <property type="protein sequence ID" value="KAL1877129.1"/>
    <property type="molecule type" value="Genomic_DNA"/>
</dbReference>
<feature type="compositionally biased region" description="Low complexity" evidence="1">
    <location>
        <begin position="532"/>
        <end position="541"/>
    </location>
</feature>